<dbReference type="HOGENOM" id="CLU_019101_1_0_1"/>
<keyword evidence="2 6" id="KW-0812">Transmembrane</keyword>
<dbReference type="Proteomes" id="UP000030151">
    <property type="component" value="Unassembled WGS sequence"/>
</dbReference>
<sequence length="334" mass="37396">MDSDNDADILILTAVFGFASTLFMVLRLAIRKIKKRPLDISDYLTLIAIACVQARTAFTTVVVLWGNNNDYLIDEHPDPTEIYHLVVGSKLTLANRFIYNTYLWIQKAVVLLFYRRIFSVLPAAAQIIAIYWIVLCATYLAAQAACVLDCVPLRLYWQVVPNPGSCTRAHIQLSTFISMNIFTDLLLIVFPVPWILSLQHTTLKRRLQIIGLFSIGVFLIAIALARLPVYKDGTSQDRRHLWGSIEQFCSALVANLPVIYSLLRKTSSGQIPPRLTRAASLDRRGLPRSSSLSSWASEVELGSWPSPNTTLDSKGTSTITIDHLERAVIPRDPP</sequence>
<evidence type="ECO:0000256" key="3">
    <source>
        <dbReference type="ARBA" id="ARBA00022989"/>
    </source>
</evidence>
<reference evidence="8 9" key="1">
    <citation type="submission" date="2014-02" db="EMBL/GenBank/DDBJ databases">
        <title>The genome sequence of the entomopathogenic fungus Metarhizium robertsii ARSEF 2575.</title>
        <authorList>
            <person name="Giuliano Garisto Donzelli B."/>
            <person name="Roe B.A."/>
            <person name="Macmil S.L."/>
            <person name="Krasnoff S.B."/>
            <person name="Gibson D.M."/>
        </authorList>
    </citation>
    <scope>NUCLEOTIDE SEQUENCE [LARGE SCALE GENOMIC DNA]</scope>
    <source>
        <strain evidence="8 9">ARSEF 2575</strain>
    </source>
</reference>
<evidence type="ECO:0000256" key="4">
    <source>
        <dbReference type="ARBA" id="ARBA00023136"/>
    </source>
</evidence>
<gene>
    <name evidence="8" type="ORF">X797_008377</name>
</gene>
<dbReference type="AlphaFoldDB" id="A0A0A1URY6"/>
<evidence type="ECO:0000259" key="7">
    <source>
        <dbReference type="Pfam" id="PF20684"/>
    </source>
</evidence>
<accession>A0A0A1URY6</accession>
<organism evidence="8 9">
    <name type="scientific">Metarhizium robertsii</name>
    <dbReference type="NCBI Taxonomy" id="568076"/>
    <lineage>
        <taxon>Eukaryota</taxon>
        <taxon>Fungi</taxon>
        <taxon>Dikarya</taxon>
        <taxon>Ascomycota</taxon>
        <taxon>Pezizomycotina</taxon>
        <taxon>Sordariomycetes</taxon>
        <taxon>Hypocreomycetidae</taxon>
        <taxon>Hypocreales</taxon>
        <taxon>Clavicipitaceae</taxon>
        <taxon>Metarhizium</taxon>
    </lineage>
</organism>
<evidence type="ECO:0000313" key="8">
    <source>
        <dbReference type="EMBL" id="EXU98430.1"/>
    </source>
</evidence>
<dbReference type="PANTHER" id="PTHR33048">
    <property type="entry name" value="PTH11-LIKE INTEGRAL MEMBRANE PROTEIN (AFU_ORTHOLOGUE AFUA_5G11245)"/>
    <property type="match status" value="1"/>
</dbReference>
<evidence type="ECO:0000256" key="1">
    <source>
        <dbReference type="ARBA" id="ARBA00004141"/>
    </source>
</evidence>
<dbReference type="PANTHER" id="PTHR33048:SF166">
    <property type="entry name" value="PTH11-LIKE INTEGRAL MEMBRANE PROTEIN"/>
    <property type="match status" value="1"/>
</dbReference>
<feature type="transmembrane region" description="Helical" evidence="6">
    <location>
        <begin position="177"/>
        <end position="197"/>
    </location>
</feature>
<feature type="domain" description="Rhodopsin" evidence="7">
    <location>
        <begin position="26"/>
        <end position="265"/>
    </location>
</feature>
<evidence type="ECO:0000256" key="6">
    <source>
        <dbReference type="SAM" id="Phobius"/>
    </source>
</evidence>
<dbReference type="GO" id="GO:0016020">
    <property type="term" value="C:membrane"/>
    <property type="evidence" value="ECO:0007669"/>
    <property type="project" value="UniProtKB-SubCell"/>
</dbReference>
<dbReference type="InterPro" id="IPR052337">
    <property type="entry name" value="SAT4-like"/>
</dbReference>
<feature type="transmembrane region" description="Helical" evidence="6">
    <location>
        <begin position="12"/>
        <end position="30"/>
    </location>
</feature>
<feature type="transmembrane region" description="Helical" evidence="6">
    <location>
        <begin position="209"/>
        <end position="229"/>
    </location>
</feature>
<proteinExistence type="inferred from homology"/>
<dbReference type="InterPro" id="IPR049326">
    <property type="entry name" value="Rhodopsin_dom_fungi"/>
</dbReference>
<keyword evidence="3 6" id="KW-1133">Transmembrane helix</keyword>
<dbReference type="EMBL" id="JELW01000026">
    <property type="protein sequence ID" value="EXU98430.1"/>
    <property type="molecule type" value="Genomic_DNA"/>
</dbReference>
<keyword evidence="4 6" id="KW-0472">Membrane</keyword>
<name>A0A0A1URY6_9HYPO</name>
<comment type="caution">
    <text evidence="8">The sequence shown here is derived from an EMBL/GenBank/DDBJ whole genome shotgun (WGS) entry which is preliminary data.</text>
</comment>
<protein>
    <recommendedName>
        <fullName evidence="7">Rhodopsin domain-containing protein</fullName>
    </recommendedName>
</protein>
<evidence type="ECO:0000256" key="2">
    <source>
        <dbReference type="ARBA" id="ARBA00022692"/>
    </source>
</evidence>
<evidence type="ECO:0000256" key="5">
    <source>
        <dbReference type="ARBA" id="ARBA00038359"/>
    </source>
</evidence>
<dbReference type="OrthoDB" id="3903189at2759"/>
<evidence type="ECO:0000313" key="9">
    <source>
        <dbReference type="Proteomes" id="UP000030151"/>
    </source>
</evidence>
<dbReference type="Pfam" id="PF20684">
    <property type="entry name" value="Fung_rhodopsin"/>
    <property type="match status" value="1"/>
</dbReference>
<comment type="similarity">
    <text evidence="5">Belongs to the SAT4 family.</text>
</comment>
<feature type="transmembrane region" description="Helical" evidence="6">
    <location>
        <begin position="42"/>
        <end position="65"/>
    </location>
</feature>
<comment type="subcellular location">
    <subcellularLocation>
        <location evidence="1">Membrane</location>
        <topology evidence="1">Multi-pass membrane protein</topology>
    </subcellularLocation>
</comment>